<sequence>MNHHDQVLLESFERIYCLLEKETQNLTEIKSAYAEKIRQWEDEIKAYAMMIEEISLPARFILEHILSLKFKSGQMAVEAENITQGFSGIGDILVEKFGIIKISTGNLQLSWRDELYNYLFYPDKVELRTNDERTTIKLFFSQQFDGKDIQRFSAVTESRQLLYIHPALKKYLEPCQP</sequence>
<dbReference type="Proteomes" id="UP000430508">
    <property type="component" value="Chromosome"/>
</dbReference>
<evidence type="ECO:0000313" key="1">
    <source>
        <dbReference type="EMBL" id="QHA00722.1"/>
    </source>
</evidence>
<protein>
    <submittedName>
        <fullName evidence="1">Uncharacterized protein</fullName>
    </submittedName>
</protein>
<dbReference type="AlphaFoldDB" id="A0A857DJP9"/>
<evidence type="ECO:0000313" key="2">
    <source>
        <dbReference type="Proteomes" id="UP000430508"/>
    </source>
</evidence>
<gene>
    <name evidence="1" type="ORF">GQ588_08795</name>
</gene>
<dbReference type="RefSeq" id="WP_019225978.1">
    <property type="nucleotide sequence ID" value="NZ_CP046996.1"/>
</dbReference>
<name>A0A857DJP9_9FIRM</name>
<accession>A0A857DJP9</accession>
<proteinExistence type="predicted"/>
<dbReference type="EMBL" id="CP046996">
    <property type="protein sequence ID" value="QHA00722.1"/>
    <property type="molecule type" value="Genomic_DNA"/>
</dbReference>
<organism evidence="1 2">
    <name type="scientific">Dehalobacter restrictus</name>
    <dbReference type="NCBI Taxonomy" id="55583"/>
    <lineage>
        <taxon>Bacteria</taxon>
        <taxon>Bacillati</taxon>
        <taxon>Bacillota</taxon>
        <taxon>Clostridia</taxon>
        <taxon>Eubacteriales</taxon>
        <taxon>Desulfitobacteriaceae</taxon>
        <taxon>Dehalobacter</taxon>
    </lineage>
</organism>
<reference evidence="1 2" key="1">
    <citation type="submission" date="2019-12" db="EMBL/GenBank/DDBJ databases">
        <title>Sequence classification of anaerobic respiratory reductive dehalogenases: First we see many, then we see few.</title>
        <authorList>
            <person name="Molenda O."/>
            <person name="Puentes Jacome L.A."/>
            <person name="Cao X."/>
            <person name="Nesbo C.L."/>
            <person name="Tang S."/>
            <person name="Morson N."/>
            <person name="Patron J."/>
            <person name="Lomheim L."/>
            <person name="Wishart D.S."/>
            <person name="Edwards E.A."/>
        </authorList>
    </citation>
    <scope>NUCLEOTIDE SEQUENCE [LARGE SCALE GENOMIC DNA]</scope>
    <source>
        <strain evidence="1 2">12DCA</strain>
    </source>
</reference>